<evidence type="ECO:0000259" key="19">
    <source>
        <dbReference type="PROSITE" id="PS51193"/>
    </source>
</evidence>
<dbReference type="InterPro" id="IPR057498">
    <property type="entry name" value="Rtel1_ARCH"/>
</dbReference>
<dbReference type="PROSITE" id="PS51193">
    <property type="entry name" value="HELICASE_ATP_BIND_2"/>
    <property type="match status" value="1"/>
</dbReference>
<feature type="region of interest" description="Disordered" evidence="18">
    <location>
        <begin position="924"/>
        <end position="964"/>
    </location>
</feature>
<evidence type="ECO:0000256" key="15">
    <source>
        <dbReference type="ARBA" id="ARBA00049360"/>
    </source>
</evidence>
<dbReference type="GO" id="GO:0051539">
    <property type="term" value="F:4 iron, 4 sulfur cluster binding"/>
    <property type="evidence" value="ECO:0007669"/>
    <property type="project" value="UniProtKB-UniRule"/>
</dbReference>
<keyword evidence="14 17" id="KW-0539">Nucleus</keyword>
<protein>
    <recommendedName>
        <fullName evidence="16 17">Regulator of telomere elongation helicase 1 homolog</fullName>
        <ecNumber evidence="17">5.6.2.-</ecNumber>
    </recommendedName>
</protein>
<feature type="binding site" evidence="17">
    <location>
        <position position="155"/>
    </location>
    <ligand>
        <name>[4Fe-4S] cluster</name>
        <dbReference type="ChEBI" id="CHEBI:49883"/>
    </ligand>
</feature>
<evidence type="ECO:0000256" key="14">
    <source>
        <dbReference type="ARBA" id="ARBA00023242"/>
    </source>
</evidence>
<feature type="binding site" evidence="17">
    <location>
        <position position="182"/>
    </location>
    <ligand>
        <name>[4Fe-4S] cluster</name>
        <dbReference type="ChEBI" id="CHEBI:49883"/>
    </ligand>
</feature>
<evidence type="ECO:0000256" key="13">
    <source>
        <dbReference type="ARBA" id="ARBA00023235"/>
    </source>
</evidence>
<dbReference type="GO" id="GO:0003678">
    <property type="term" value="F:DNA helicase activity"/>
    <property type="evidence" value="ECO:0007669"/>
    <property type="project" value="UniProtKB-UniRule"/>
</dbReference>
<dbReference type="InterPro" id="IPR045028">
    <property type="entry name" value="DinG/Rad3-like"/>
</dbReference>
<evidence type="ECO:0000256" key="4">
    <source>
        <dbReference type="ARBA" id="ARBA00022741"/>
    </source>
</evidence>
<dbReference type="InterPro" id="IPR013020">
    <property type="entry name" value="Rad3/Chl1-like"/>
</dbReference>
<evidence type="ECO:0000256" key="18">
    <source>
        <dbReference type="SAM" id="MobiDB-lite"/>
    </source>
</evidence>
<dbReference type="GO" id="GO:0010569">
    <property type="term" value="P:regulation of double-strand break repair via homologous recombination"/>
    <property type="evidence" value="ECO:0007669"/>
    <property type="project" value="UniProtKB-UniRule"/>
</dbReference>
<evidence type="ECO:0000313" key="20">
    <source>
        <dbReference type="EMBL" id="CAB3265816.1"/>
    </source>
</evidence>
<dbReference type="InterPro" id="IPR006555">
    <property type="entry name" value="ATP-dep_Helicase_C"/>
</dbReference>
<feature type="compositionally biased region" description="Polar residues" evidence="18">
    <location>
        <begin position="946"/>
        <end position="955"/>
    </location>
</feature>
<dbReference type="EC" id="5.6.2.-" evidence="17"/>
<keyword evidence="10 17" id="KW-0411">Iron-sulfur</keyword>
<dbReference type="SMART" id="SM00491">
    <property type="entry name" value="HELICc2"/>
    <property type="match status" value="1"/>
</dbReference>
<reference evidence="20" key="1">
    <citation type="submission" date="2020-04" db="EMBL/GenBank/DDBJ databases">
        <authorList>
            <person name="Neveu A P."/>
        </authorList>
    </citation>
    <scope>NUCLEOTIDE SEQUENCE</scope>
    <source>
        <tissue evidence="20">Whole embryo</tissue>
    </source>
</reference>
<evidence type="ECO:0000256" key="7">
    <source>
        <dbReference type="ARBA" id="ARBA00022806"/>
    </source>
</evidence>
<dbReference type="GO" id="GO:0016818">
    <property type="term" value="F:hydrolase activity, acting on acid anhydrides, in phosphorus-containing anhydrides"/>
    <property type="evidence" value="ECO:0007669"/>
    <property type="project" value="InterPro"/>
</dbReference>
<evidence type="ECO:0000256" key="8">
    <source>
        <dbReference type="ARBA" id="ARBA00022840"/>
    </source>
</evidence>
<keyword evidence="8 17" id="KW-0067">ATP-binding</keyword>
<dbReference type="PANTHER" id="PTHR11472">
    <property type="entry name" value="DNA REPAIR DEAD HELICASE RAD3/XP-D SUBFAMILY MEMBER"/>
    <property type="match status" value="1"/>
</dbReference>
<dbReference type="GO" id="GO:0046872">
    <property type="term" value="F:metal ion binding"/>
    <property type="evidence" value="ECO:0007669"/>
    <property type="project" value="UniProtKB-UniRule"/>
</dbReference>
<dbReference type="SMART" id="SM00487">
    <property type="entry name" value="DEXDc"/>
    <property type="match status" value="1"/>
</dbReference>
<dbReference type="HAMAP" id="MF_03065">
    <property type="entry name" value="RTEL1"/>
    <property type="match status" value="1"/>
</dbReference>
<dbReference type="GO" id="GO:0005524">
    <property type="term" value="F:ATP binding"/>
    <property type="evidence" value="ECO:0007669"/>
    <property type="project" value="UniProtKB-UniRule"/>
</dbReference>
<keyword evidence="5 17" id="KW-0227">DNA damage</keyword>
<keyword evidence="9 17" id="KW-0408">Iron</keyword>
<comment type="similarity">
    <text evidence="17">Belongs to the helicase family. RAD3/XPD subfamily.</text>
</comment>
<evidence type="ECO:0000256" key="5">
    <source>
        <dbReference type="ARBA" id="ARBA00022763"/>
    </source>
</evidence>
<gene>
    <name evidence="20" type="primary">Rtel1</name>
</gene>
<dbReference type="InterPro" id="IPR006554">
    <property type="entry name" value="Helicase-like_DEXD_c2"/>
</dbReference>
<dbReference type="CDD" id="cd18788">
    <property type="entry name" value="SF2_C_XPD"/>
    <property type="match status" value="1"/>
</dbReference>
<dbReference type="Gene3D" id="3.40.50.300">
    <property type="entry name" value="P-loop containing nucleotide triphosphate hydrolases"/>
    <property type="match status" value="2"/>
</dbReference>
<dbReference type="AlphaFoldDB" id="A0A6F9DS67"/>
<keyword evidence="7 17" id="KW-0347">Helicase</keyword>
<evidence type="ECO:0000256" key="3">
    <source>
        <dbReference type="ARBA" id="ARBA00022723"/>
    </source>
</evidence>
<feature type="region of interest" description="Disordered" evidence="18">
    <location>
        <begin position="785"/>
        <end position="815"/>
    </location>
</feature>
<dbReference type="CDD" id="cd17970">
    <property type="entry name" value="DEAHc_FancJ"/>
    <property type="match status" value="1"/>
</dbReference>
<keyword evidence="11 17" id="KW-0238">DNA-binding</keyword>
<comment type="catalytic activity">
    <reaction evidence="15 17">
        <text>ATP + H2O = ADP + phosphate + H(+)</text>
        <dbReference type="Rhea" id="RHEA:13065"/>
        <dbReference type="ChEBI" id="CHEBI:15377"/>
        <dbReference type="ChEBI" id="CHEBI:15378"/>
        <dbReference type="ChEBI" id="CHEBI:30616"/>
        <dbReference type="ChEBI" id="CHEBI:43474"/>
        <dbReference type="ChEBI" id="CHEBI:456216"/>
    </reaction>
</comment>
<comment type="subcellular location">
    <subcellularLocation>
        <location evidence="1 17">Nucleus</location>
    </subcellularLocation>
</comment>
<comment type="function">
    <text evidence="17">A probable ATP-dependent DNA helicase implicated in DNA repair and the maintenance of genomic stability. Acts as an anti-recombinase to counteract toxic recombination and limit crossover during meiosis. Regulates meiotic recombination and crossover homeostasis by physically dissociating strand invasion events and thereby promotes noncrossover repair by meiotic synthesis dependent strand annealing (SDSA) as well as disassembly of D loop recombination intermediates.</text>
</comment>
<dbReference type="NCBIfam" id="TIGR00604">
    <property type="entry name" value="rad3"/>
    <property type="match status" value="1"/>
</dbReference>
<dbReference type="GO" id="GO:0006260">
    <property type="term" value="P:DNA replication"/>
    <property type="evidence" value="ECO:0007669"/>
    <property type="project" value="InterPro"/>
</dbReference>
<keyword evidence="4 17" id="KW-0547">Nucleotide-binding</keyword>
<evidence type="ECO:0000256" key="2">
    <source>
        <dbReference type="ARBA" id="ARBA00022485"/>
    </source>
</evidence>
<dbReference type="InterPro" id="IPR027417">
    <property type="entry name" value="P-loop_NTPase"/>
</dbReference>
<feature type="binding site" evidence="17">
    <location>
        <position position="173"/>
    </location>
    <ligand>
        <name>[4Fe-4S] cluster</name>
        <dbReference type="ChEBI" id="CHEBI:49883"/>
    </ligand>
</feature>
<dbReference type="EMBL" id="LR789954">
    <property type="protein sequence ID" value="CAB3265816.1"/>
    <property type="molecule type" value="mRNA"/>
</dbReference>
<feature type="binding site" evidence="17">
    <location>
        <position position="217"/>
    </location>
    <ligand>
        <name>[4Fe-4S] cluster</name>
        <dbReference type="ChEBI" id="CHEBI:49883"/>
    </ligand>
</feature>
<dbReference type="GO" id="GO:0090657">
    <property type="term" value="P:telomeric loop disassembly"/>
    <property type="evidence" value="ECO:0007669"/>
    <property type="project" value="TreeGrafter"/>
</dbReference>
<proteinExistence type="evidence at transcript level"/>
<sequence>MELYLNISLTFSSLFSMPVLDILGVNVEFPFTPYDVQTNYMTKIIEALQTGQNAVLESPTGTGKTLCLLCATLAWRFSELKKIKALEVQDKQIEEGLGAWGANNAAPNETTPNVAKIIYASRTHSQLSQVVKELKRTAYGKQVVISLLGSREQMCIHPEVSKQTSNQTMVHMCRNKVNKHLCHFYNNVDDARKNGIFTKEVMDIEELVQLGNKRNACPYYSTREVSKQVECGVIFTPYNYLLDRKSRRSHNLEIGGNVIIFDEAHNLEKLCEESASFDLSSLDIANCIEEVGDLLNAVTKMAETGTVADGHEAGETTALSEFKKDDVALMKSFFLALEEHLDKIELPASKSKSEPGRYIFDFFSKVNLTFDTHEILLELMDKISSYLSTLSNSFRTRGTALQKFSEIIKVAFSASSTGPGDAGTPTFSIYSAPARPSIEELTRFYRVHICEDAPKTGKKDLWKKDKGTLKSKPSRTISYWCFSPGYAMQDLVRNGSRNLILTSGTISPIDSFVSELHVDFPITLVNGHVIDKHQIFVASLTRGMNGVKLESTFKSRGVMEQVVELGNTVAEVAKASPGGLLVFFPSYAAMEHYVKAWRESSDVMRKLESTKLCTVEPRGKGELKDAIEKFYSDVKSPQGGALFAICRGKVSEGLDFANDNGRAVLIVGIPFPPTQDAKVKLKMSFLDDLKRSGVPKVIPGSEWYRLQACRAVNQAIGRVIRHRYDYGAIILCDQRFTRKDQVNELPQWIQSHVTSFDDCPKAMRRLRSFFCSVREKENFRLRSLSGKDAVQPKRSQPAIDKRADKSTISSSASRQVSFGGMKKMYDITKLPKMSDPDCHVPSRVNKPNNSTFAPDCMCQASTLNTRKRKRVEHGNDSKKANLLDALDQCNDVTEEEEPTNLGEAEAHPMSTHLLVMDRRMAETQKKKKIKIKRPPTMETPLEDAKPSTSNGPTQEQPDERRARFGPAGGLLQTIKKVLNSEGYKTLKGATETYRQKENIETLVESLAGLFLDNPAHHYLLRAFVRFVRPKHHTRYSELCEILTGQKCILTQTESNT</sequence>
<organism evidence="20">
    <name type="scientific">Phallusia mammillata</name>
    <dbReference type="NCBI Taxonomy" id="59560"/>
    <lineage>
        <taxon>Eukaryota</taxon>
        <taxon>Metazoa</taxon>
        <taxon>Chordata</taxon>
        <taxon>Tunicata</taxon>
        <taxon>Ascidiacea</taxon>
        <taxon>Phlebobranchia</taxon>
        <taxon>Ascidiidae</taxon>
        <taxon>Phallusia</taxon>
    </lineage>
</organism>
<dbReference type="FunFam" id="3.40.50.300:FF:004302">
    <property type="entry name" value="Uncharacterized protein"/>
    <property type="match status" value="1"/>
</dbReference>
<evidence type="ECO:0000256" key="1">
    <source>
        <dbReference type="ARBA" id="ARBA00004123"/>
    </source>
</evidence>
<dbReference type="PANTHER" id="PTHR11472:SF34">
    <property type="entry name" value="REGULATOR OF TELOMERE ELONGATION HELICASE 1"/>
    <property type="match status" value="1"/>
</dbReference>
<dbReference type="GO" id="GO:0006281">
    <property type="term" value="P:DNA repair"/>
    <property type="evidence" value="ECO:0007669"/>
    <property type="project" value="UniProtKB-UniRule"/>
</dbReference>
<dbReference type="Gene3D" id="1.20.1160.20">
    <property type="match status" value="1"/>
</dbReference>
<dbReference type="GO" id="GO:1904430">
    <property type="term" value="P:negative regulation of t-circle formation"/>
    <property type="evidence" value="ECO:0007669"/>
    <property type="project" value="TreeGrafter"/>
</dbReference>
<dbReference type="InterPro" id="IPR010614">
    <property type="entry name" value="RAD3-like_helicase_DEAD"/>
</dbReference>
<dbReference type="Pfam" id="PF13307">
    <property type="entry name" value="Helicase_C_2"/>
    <property type="match status" value="1"/>
</dbReference>
<feature type="compositionally biased region" description="Polar residues" evidence="18">
    <location>
        <begin position="806"/>
        <end position="815"/>
    </location>
</feature>
<dbReference type="GO" id="GO:0006310">
    <property type="term" value="P:DNA recombination"/>
    <property type="evidence" value="ECO:0007669"/>
    <property type="project" value="InterPro"/>
</dbReference>
<dbReference type="GO" id="GO:0070182">
    <property type="term" value="F:DNA polymerase binding"/>
    <property type="evidence" value="ECO:0007669"/>
    <property type="project" value="TreeGrafter"/>
</dbReference>
<dbReference type="GO" id="GO:0005634">
    <property type="term" value="C:nucleus"/>
    <property type="evidence" value="ECO:0007669"/>
    <property type="project" value="UniProtKB-SubCell"/>
</dbReference>
<feature type="domain" description="Helicase ATP-binding" evidence="19">
    <location>
        <begin position="23"/>
        <end position="318"/>
    </location>
</feature>
<dbReference type="Pfam" id="PF23109">
    <property type="entry name" value="ARCH_RTEL1"/>
    <property type="match status" value="1"/>
</dbReference>
<dbReference type="GO" id="GO:0003677">
    <property type="term" value="F:DNA binding"/>
    <property type="evidence" value="ECO:0007669"/>
    <property type="project" value="UniProtKB-UniRule"/>
</dbReference>
<dbReference type="Pfam" id="PF06733">
    <property type="entry name" value="DEAD_2"/>
    <property type="match status" value="1"/>
</dbReference>
<dbReference type="FunFam" id="3.40.50.300:FF:000431">
    <property type="entry name" value="Regulator of telomere elongation helicase 1"/>
    <property type="match status" value="1"/>
</dbReference>
<keyword evidence="3 17" id="KW-0479">Metal-binding</keyword>
<evidence type="ECO:0000256" key="9">
    <source>
        <dbReference type="ARBA" id="ARBA00023004"/>
    </source>
</evidence>
<keyword evidence="2 17" id="KW-0004">4Fe-4S</keyword>
<name>A0A6F9DS67_9ASCI</name>
<evidence type="ECO:0000256" key="16">
    <source>
        <dbReference type="ARBA" id="ARBA00073810"/>
    </source>
</evidence>
<keyword evidence="13 17" id="KW-0413">Isomerase</keyword>
<dbReference type="SUPFAM" id="SSF52540">
    <property type="entry name" value="P-loop containing nucleoside triphosphate hydrolases"/>
    <property type="match status" value="2"/>
</dbReference>
<dbReference type="InterPro" id="IPR014013">
    <property type="entry name" value="Helic_SF1/SF2_ATP-bd_DinG/Rad3"/>
</dbReference>
<evidence type="ECO:0000256" key="6">
    <source>
        <dbReference type="ARBA" id="ARBA00022801"/>
    </source>
</evidence>
<dbReference type="Pfam" id="PF23116">
    <property type="entry name" value="HHD_RTEL1"/>
    <property type="match status" value="1"/>
</dbReference>
<evidence type="ECO:0000256" key="10">
    <source>
        <dbReference type="ARBA" id="ARBA00023014"/>
    </source>
</evidence>
<dbReference type="InterPro" id="IPR014001">
    <property type="entry name" value="Helicase_ATP-bd"/>
</dbReference>
<dbReference type="GO" id="GO:0045910">
    <property type="term" value="P:negative regulation of DNA recombination"/>
    <property type="evidence" value="ECO:0007669"/>
    <property type="project" value="TreeGrafter"/>
</dbReference>
<accession>A0A6F9DS67</accession>
<dbReference type="InterPro" id="IPR030845">
    <property type="entry name" value="RTEL1"/>
</dbReference>
<evidence type="ECO:0000256" key="17">
    <source>
        <dbReference type="HAMAP-Rule" id="MF_03065"/>
    </source>
</evidence>
<keyword evidence="12 17" id="KW-0234">DNA repair</keyword>
<dbReference type="SMART" id="SM00488">
    <property type="entry name" value="DEXDc2"/>
    <property type="match status" value="1"/>
</dbReference>
<evidence type="ECO:0000256" key="12">
    <source>
        <dbReference type="ARBA" id="ARBA00023204"/>
    </source>
</evidence>
<evidence type="ECO:0000256" key="11">
    <source>
        <dbReference type="ARBA" id="ARBA00023125"/>
    </source>
</evidence>
<keyword evidence="6 17" id="KW-0378">Hydrolase</keyword>